<reference evidence="2 3" key="1">
    <citation type="submission" date="2016-12" db="EMBL/GenBank/DDBJ databases">
        <title>The new phylogeny of genus Mycobacterium.</title>
        <authorList>
            <person name="Tortoli E."/>
            <person name="Trovato A."/>
            <person name="Cirillo D.M."/>
        </authorList>
    </citation>
    <scope>NUCLEOTIDE SEQUENCE [LARGE SCALE GENOMIC DNA]</scope>
    <source>
        <strain evidence="2 3">DSM 45069</strain>
    </source>
</reference>
<dbReference type="Pfam" id="PF02036">
    <property type="entry name" value="SCP2"/>
    <property type="match status" value="1"/>
</dbReference>
<dbReference type="EMBL" id="MVHG01000140">
    <property type="protein sequence ID" value="ORA07578.1"/>
    <property type="molecule type" value="Genomic_DNA"/>
</dbReference>
<dbReference type="RefSeq" id="WP_083067371.1">
    <property type="nucleotide sequence ID" value="NZ_MVHG01000140.1"/>
</dbReference>
<evidence type="ECO:0000259" key="1">
    <source>
        <dbReference type="Pfam" id="PF02036"/>
    </source>
</evidence>
<proteinExistence type="predicted"/>
<feature type="domain" description="SCP2" evidence="1">
    <location>
        <begin position="24"/>
        <end position="114"/>
    </location>
</feature>
<dbReference type="InterPro" id="IPR036527">
    <property type="entry name" value="SCP2_sterol-bd_dom_sf"/>
</dbReference>
<comment type="caution">
    <text evidence="2">The sequence shown here is derived from an EMBL/GenBank/DDBJ whole genome shotgun (WGS) entry which is preliminary data.</text>
</comment>
<dbReference type="Gene3D" id="3.30.1050.10">
    <property type="entry name" value="SCP2 sterol-binding domain"/>
    <property type="match status" value="1"/>
</dbReference>
<evidence type="ECO:0000313" key="2">
    <source>
        <dbReference type="EMBL" id="ORA07578.1"/>
    </source>
</evidence>
<accession>A0A1W9Z5I8</accession>
<keyword evidence="3" id="KW-1185">Reference proteome</keyword>
<dbReference type="OrthoDB" id="5418706at2"/>
<sequence>MTFFKSTEQLYDVFTGFMKDMAADPELGPKFVKSRTAFRINYTDPEASILVDCKHDPIQIVEGPSNTQPDVELTMKADNGHLFWMGQLKITTAITRRKVKVNGQITKMMNLLPALDPAFARYRTYLAENGYDDLLVTEG</sequence>
<dbReference type="InterPro" id="IPR003033">
    <property type="entry name" value="SCP2_sterol-bd_dom"/>
</dbReference>
<dbReference type="AlphaFoldDB" id="A0A1W9Z5I8"/>
<organism evidence="2 3">
    <name type="scientific">Mycobacterium arosiense ATCC BAA-1401 = DSM 45069</name>
    <dbReference type="NCBI Taxonomy" id="1265311"/>
    <lineage>
        <taxon>Bacteria</taxon>
        <taxon>Bacillati</taxon>
        <taxon>Actinomycetota</taxon>
        <taxon>Actinomycetes</taxon>
        <taxon>Mycobacteriales</taxon>
        <taxon>Mycobacteriaceae</taxon>
        <taxon>Mycobacterium</taxon>
        <taxon>Mycobacterium avium complex (MAC)</taxon>
    </lineage>
</organism>
<evidence type="ECO:0000313" key="3">
    <source>
        <dbReference type="Proteomes" id="UP000192707"/>
    </source>
</evidence>
<protein>
    <recommendedName>
        <fullName evidence="1">SCP2 domain-containing protein</fullName>
    </recommendedName>
</protein>
<dbReference type="SUPFAM" id="SSF55718">
    <property type="entry name" value="SCP-like"/>
    <property type="match status" value="1"/>
</dbReference>
<gene>
    <name evidence="2" type="ORF">BST14_27180</name>
</gene>
<dbReference type="Proteomes" id="UP000192707">
    <property type="component" value="Unassembled WGS sequence"/>
</dbReference>
<name>A0A1W9Z5I8_MYCAI</name>